<dbReference type="Pfam" id="PF20684">
    <property type="entry name" value="Fung_rhodopsin"/>
    <property type="match status" value="1"/>
</dbReference>
<feature type="transmembrane region" description="Helical" evidence="6">
    <location>
        <begin position="211"/>
        <end position="232"/>
    </location>
</feature>
<dbReference type="OrthoDB" id="5417844at2759"/>
<feature type="transmembrane region" description="Helical" evidence="6">
    <location>
        <begin position="252"/>
        <end position="273"/>
    </location>
</feature>
<evidence type="ECO:0000256" key="2">
    <source>
        <dbReference type="ARBA" id="ARBA00022692"/>
    </source>
</evidence>
<evidence type="ECO:0000256" key="3">
    <source>
        <dbReference type="ARBA" id="ARBA00022989"/>
    </source>
</evidence>
<evidence type="ECO:0000313" key="9">
    <source>
        <dbReference type="Proteomes" id="UP001055219"/>
    </source>
</evidence>
<evidence type="ECO:0000259" key="7">
    <source>
        <dbReference type="Pfam" id="PF20684"/>
    </source>
</evidence>
<comment type="caution">
    <text evidence="8">The sequence shown here is derived from an EMBL/GenBank/DDBJ whole genome shotgun (WGS) entry which is preliminary data.</text>
</comment>
<comment type="similarity">
    <text evidence="5">Belongs to the SAT4 family.</text>
</comment>
<evidence type="ECO:0000256" key="5">
    <source>
        <dbReference type="ARBA" id="ARBA00038359"/>
    </source>
</evidence>
<dbReference type="GeneID" id="75827881"/>
<name>A0A9P9Y3N0_9HYPO</name>
<evidence type="ECO:0000313" key="8">
    <source>
        <dbReference type="EMBL" id="KAI6782505.1"/>
    </source>
</evidence>
<protein>
    <recommendedName>
        <fullName evidence="7">Rhodopsin domain-containing protein</fullName>
    </recommendedName>
</protein>
<dbReference type="PANTHER" id="PTHR33048">
    <property type="entry name" value="PTH11-LIKE INTEGRAL MEMBRANE PROTEIN (AFU_ORTHOLOGUE AFUA_5G11245)"/>
    <property type="match status" value="1"/>
</dbReference>
<dbReference type="GO" id="GO:0016020">
    <property type="term" value="C:membrane"/>
    <property type="evidence" value="ECO:0007669"/>
    <property type="project" value="UniProtKB-SubCell"/>
</dbReference>
<comment type="subcellular location">
    <subcellularLocation>
        <location evidence="1">Membrane</location>
        <topology evidence="1">Multi-pass membrane protein</topology>
    </subcellularLocation>
</comment>
<dbReference type="Proteomes" id="UP001055219">
    <property type="component" value="Unassembled WGS sequence"/>
</dbReference>
<proteinExistence type="inferred from homology"/>
<dbReference type="RefSeq" id="XP_051363361.1">
    <property type="nucleotide sequence ID" value="XM_051505331.1"/>
</dbReference>
<dbReference type="EMBL" id="JAGIXG020000013">
    <property type="protein sequence ID" value="KAI6782505.1"/>
    <property type="molecule type" value="Genomic_DNA"/>
</dbReference>
<dbReference type="AlphaFoldDB" id="A0A9P9Y3N0"/>
<dbReference type="InterPro" id="IPR049326">
    <property type="entry name" value="Rhodopsin_dom_fungi"/>
</dbReference>
<organism evidence="8 9">
    <name type="scientific">Emericellopsis cladophorae</name>
    <dbReference type="NCBI Taxonomy" id="2686198"/>
    <lineage>
        <taxon>Eukaryota</taxon>
        <taxon>Fungi</taxon>
        <taxon>Dikarya</taxon>
        <taxon>Ascomycota</taxon>
        <taxon>Pezizomycotina</taxon>
        <taxon>Sordariomycetes</taxon>
        <taxon>Hypocreomycetidae</taxon>
        <taxon>Hypocreales</taxon>
        <taxon>Bionectriaceae</taxon>
        <taxon>Emericellopsis</taxon>
    </lineage>
</organism>
<sequence length="393" mass="42858">MSGKTMSTEGLDPNDSNVHLVYIPAAVFVIICPVLVALRVWARLRGGGSMGPDDYAAIAALIFVLLLSGFLVAACQYGMGRHMAFLEPEVKYETMKFFYLAQVVYKAAINLSKVCILLLYMRIFNKIRWFRFACWALLGCVGSYMVASVFATIFQCAPIERSFDKSIEGTCVDNSQFWYANAGFSIATDVIILLLPMPLVYQLQVPWPQKVALMAVFALGIFVVVTSCLRVTTLDILATTPDTTYDIANVMWTIIEPNIAVVCACLPILRPFIVKLIPMLRSKGYSNNPYATPGYGIGTHKSRGLGTQVGGTQVRGGGGDDDAHWVEIGGGKNDGMVMTTMQRNNSVAGSQDSILGGKTANDTIHHGAGNRNSDGHEGIQKTVEYTVQYSNKD</sequence>
<dbReference type="InterPro" id="IPR052337">
    <property type="entry name" value="SAT4-like"/>
</dbReference>
<keyword evidence="3 6" id="KW-1133">Transmembrane helix</keyword>
<evidence type="ECO:0000256" key="6">
    <source>
        <dbReference type="SAM" id="Phobius"/>
    </source>
</evidence>
<reference evidence="8" key="1">
    <citation type="journal article" date="2021" name="J Fungi (Basel)">
        <title>Genomic and Metabolomic Analyses of the Marine Fungus Emericellopsis cladophorae: Insights into Saltwater Adaptability Mechanisms and Its Biosynthetic Potential.</title>
        <authorList>
            <person name="Goncalves M.F.M."/>
            <person name="Hilario S."/>
            <person name="Van de Peer Y."/>
            <person name="Esteves A.C."/>
            <person name="Alves A."/>
        </authorList>
    </citation>
    <scope>NUCLEOTIDE SEQUENCE</scope>
    <source>
        <strain evidence="8">MUM 19.33</strain>
    </source>
</reference>
<dbReference type="PANTHER" id="PTHR33048:SF55">
    <property type="entry name" value="INTEGRAL MEMBRANE PROTEIN"/>
    <property type="match status" value="1"/>
</dbReference>
<evidence type="ECO:0000256" key="4">
    <source>
        <dbReference type="ARBA" id="ARBA00023136"/>
    </source>
</evidence>
<keyword evidence="9" id="KW-1185">Reference proteome</keyword>
<feature type="transmembrane region" description="Helical" evidence="6">
    <location>
        <begin position="177"/>
        <end position="199"/>
    </location>
</feature>
<feature type="transmembrane region" description="Helical" evidence="6">
    <location>
        <begin position="132"/>
        <end position="157"/>
    </location>
</feature>
<feature type="transmembrane region" description="Helical" evidence="6">
    <location>
        <begin position="20"/>
        <end position="42"/>
    </location>
</feature>
<reference evidence="8" key="2">
    <citation type="submission" date="2022-07" db="EMBL/GenBank/DDBJ databases">
        <authorList>
            <person name="Goncalves M.F.M."/>
            <person name="Hilario S."/>
            <person name="Van De Peer Y."/>
            <person name="Esteves A.C."/>
            <person name="Alves A."/>
        </authorList>
    </citation>
    <scope>NUCLEOTIDE SEQUENCE</scope>
    <source>
        <strain evidence="8">MUM 19.33</strain>
    </source>
</reference>
<keyword evidence="4 6" id="KW-0472">Membrane</keyword>
<feature type="transmembrane region" description="Helical" evidence="6">
    <location>
        <begin position="99"/>
        <end position="120"/>
    </location>
</feature>
<accession>A0A9P9Y3N0</accession>
<evidence type="ECO:0000256" key="1">
    <source>
        <dbReference type="ARBA" id="ARBA00004141"/>
    </source>
</evidence>
<feature type="transmembrane region" description="Helical" evidence="6">
    <location>
        <begin position="54"/>
        <end position="79"/>
    </location>
</feature>
<feature type="domain" description="Rhodopsin" evidence="7">
    <location>
        <begin position="38"/>
        <end position="274"/>
    </location>
</feature>
<gene>
    <name evidence="8" type="ORF">J7T54_001362</name>
</gene>
<keyword evidence="2 6" id="KW-0812">Transmembrane</keyword>